<keyword evidence="2" id="KW-0472">Membrane</keyword>
<keyword evidence="2" id="KW-1133">Transmembrane helix</keyword>
<dbReference type="EMBL" id="LSSK01000308">
    <property type="protein sequence ID" value="OMH83804.1"/>
    <property type="molecule type" value="Genomic_DNA"/>
</dbReference>
<proteinExistence type="predicted"/>
<gene>
    <name evidence="3" type="ORF">AX774_g2686</name>
</gene>
<evidence type="ECO:0000313" key="3">
    <source>
        <dbReference type="EMBL" id="OMH83804.1"/>
    </source>
</evidence>
<feature type="transmembrane region" description="Helical" evidence="2">
    <location>
        <begin position="117"/>
        <end position="145"/>
    </location>
</feature>
<evidence type="ECO:0000256" key="2">
    <source>
        <dbReference type="SAM" id="Phobius"/>
    </source>
</evidence>
<dbReference type="GO" id="GO:0005739">
    <property type="term" value="C:mitochondrion"/>
    <property type="evidence" value="ECO:0007669"/>
    <property type="project" value="TreeGrafter"/>
</dbReference>
<organism evidence="3 4">
    <name type="scientific">Zancudomyces culisetae</name>
    <name type="common">Gut fungus</name>
    <name type="synonym">Smittium culisetae</name>
    <dbReference type="NCBI Taxonomy" id="1213189"/>
    <lineage>
        <taxon>Eukaryota</taxon>
        <taxon>Fungi</taxon>
        <taxon>Fungi incertae sedis</taxon>
        <taxon>Zoopagomycota</taxon>
        <taxon>Kickxellomycotina</taxon>
        <taxon>Harpellomycetes</taxon>
        <taxon>Harpellales</taxon>
        <taxon>Legeriomycetaceae</taxon>
        <taxon>Zancudomyces</taxon>
    </lineage>
</organism>
<evidence type="ECO:0000256" key="1">
    <source>
        <dbReference type="SAM" id="MobiDB-lite"/>
    </source>
</evidence>
<reference evidence="4" key="1">
    <citation type="submission" date="2017-01" db="EMBL/GenBank/DDBJ databases">
        <authorList>
            <person name="Wang Y."/>
            <person name="White M."/>
            <person name="Kvist S."/>
            <person name="Moncalvo J.-M."/>
        </authorList>
    </citation>
    <scope>NUCLEOTIDE SEQUENCE [LARGE SCALE GENOMIC DNA]</scope>
    <source>
        <strain evidence="4">COL-18-3</strain>
    </source>
</reference>
<dbReference type="Proteomes" id="UP000188320">
    <property type="component" value="Unassembled WGS sequence"/>
</dbReference>
<dbReference type="InterPro" id="IPR045866">
    <property type="entry name" value="FAM210A/B-like"/>
</dbReference>
<sequence>MNNALLNAKRFCRPGLQAGNLFKLGHISPSLARFPKPTFPINCGIGTKNYSSFALRFSNIFSKNPILLKNTASIENNGITMTRIMKQNRNSGKRSYSSNPKDNAEPKKKQSKIRTLITEYGIIALLGYSIVGTIDLGLSIAFIYWNGDEFVSKLNDLLIKYVPILAPSSSSESDMSKDSNGSFMSRLDPKLTVIIVSGYALHKLLMPLRLVIVAALCPPAARYAKRMGWNWLIRSKKKIN</sequence>
<comment type="caution">
    <text evidence="3">The sequence shown here is derived from an EMBL/GenBank/DDBJ whole genome shotgun (WGS) entry which is preliminary data.</text>
</comment>
<feature type="transmembrane region" description="Helical" evidence="2">
    <location>
        <begin position="191"/>
        <end position="217"/>
    </location>
</feature>
<keyword evidence="4" id="KW-1185">Reference proteome</keyword>
<feature type="region of interest" description="Disordered" evidence="1">
    <location>
        <begin position="88"/>
        <end position="110"/>
    </location>
</feature>
<protein>
    <submittedName>
        <fullName evidence="3">Uncharacterized protein</fullName>
    </submittedName>
</protein>
<dbReference type="PANTHER" id="PTHR21377">
    <property type="entry name" value="PROTEIN FAM210B, MITOCHONDRIAL"/>
    <property type="match status" value="1"/>
</dbReference>
<dbReference type="AlphaFoldDB" id="A0A1R1PS75"/>
<dbReference type="OrthoDB" id="426386at2759"/>
<keyword evidence="2" id="KW-0812">Transmembrane</keyword>
<name>A0A1R1PS75_ZANCU</name>
<feature type="compositionally biased region" description="Polar residues" evidence="1">
    <location>
        <begin position="88"/>
        <end position="101"/>
    </location>
</feature>
<accession>A0A1R1PS75</accession>
<evidence type="ECO:0000313" key="4">
    <source>
        <dbReference type="Proteomes" id="UP000188320"/>
    </source>
</evidence>
<dbReference type="PANTHER" id="PTHR21377:SF0">
    <property type="entry name" value="PROTEIN FAM210B, MITOCHONDRIAL"/>
    <property type="match status" value="1"/>
</dbReference>